<dbReference type="EnsemblMetazoa" id="ACOM035091-RA">
    <property type="protein sequence ID" value="ACOM035091-PA.1"/>
    <property type="gene ID" value="ACOM035091"/>
</dbReference>
<dbReference type="GO" id="GO:0045053">
    <property type="term" value="P:protein retention in Golgi apparatus"/>
    <property type="evidence" value="ECO:0007669"/>
    <property type="project" value="TreeGrafter"/>
</dbReference>
<organism evidence="10">
    <name type="scientific">Anopheles coluzzii</name>
    <name type="common">African malaria mosquito</name>
    <dbReference type="NCBI Taxonomy" id="1518534"/>
    <lineage>
        <taxon>Eukaryota</taxon>
        <taxon>Metazoa</taxon>
        <taxon>Ecdysozoa</taxon>
        <taxon>Arthropoda</taxon>
        <taxon>Hexapoda</taxon>
        <taxon>Insecta</taxon>
        <taxon>Pterygota</taxon>
        <taxon>Neoptera</taxon>
        <taxon>Endopterygota</taxon>
        <taxon>Diptera</taxon>
        <taxon>Nematocera</taxon>
        <taxon>Culicoidea</taxon>
        <taxon>Culicidae</taxon>
        <taxon>Anophelinae</taxon>
        <taxon>Anopheles</taxon>
    </lineage>
</organism>
<feature type="coiled-coil region" evidence="4">
    <location>
        <begin position="108"/>
        <end position="138"/>
    </location>
</feature>
<dbReference type="GO" id="GO:0006623">
    <property type="term" value="P:protein targeting to vacuole"/>
    <property type="evidence" value="ECO:0007669"/>
    <property type="project" value="TreeGrafter"/>
</dbReference>
<feature type="domain" description="Chorein N-terminal" evidence="6">
    <location>
        <begin position="2"/>
        <end position="804"/>
    </location>
</feature>
<dbReference type="InterPro" id="IPR026854">
    <property type="entry name" value="VPS13_N"/>
</dbReference>
<dbReference type="Pfam" id="PF25036">
    <property type="entry name" value="VPS13_VAB"/>
    <property type="match status" value="1"/>
</dbReference>
<accession>A0A8W7PQI3</accession>
<dbReference type="Pfam" id="PF25037">
    <property type="entry name" value="VPS13_C"/>
    <property type="match status" value="1"/>
</dbReference>
<reference evidence="10" key="1">
    <citation type="submission" date="2022-08" db="UniProtKB">
        <authorList>
            <consortium name="EnsemblMetazoa"/>
        </authorList>
    </citation>
    <scope>IDENTIFICATION</scope>
</reference>
<protein>
    <recommendedName>
        <fullName evidence="11">Vacuolar protein sorting-associated protein 13</fullName>
    </recommendedName>
</protein>
<dbReference type="PANTHER" id="PTHR16166">
    <property type="entry name" value="VACUOLAR PROTEIN SORTING-ASSOCIATED PROTEIN VPS13"/>
    <property type="match status" value="1"/>
</dbReference>
<dbReference type="Pfam" id="PF12624">
    <property type="entry name" value="VPS13_N"/>
    <property type="match status" value="1"/>
</dbReference>
<proteinExistence type="inferred from homology"/>
<name>A0A8W7PQI3_ANOCL</name>
<keyword evidence="3" id="KW-0445">Lipid transport</keyword>
<dbReference type="VEuPathDB" id="VectorBase:ACON2_037863"/>
<feature type="domain" description="Intermembrane lipid transfer protein VPS13-like C-terminal" evidence="9">
    <location>
        <begin position="2980"/>
        <end position="3083"/>
    </location>
</feature>
<dbReference type="GO" id="GO:0006869">
    <property type="term" value="P:lipid transport"/>
    <property type="evidence" value="ECO:0007669"/>
    <property type="project" value="UniProtKB-KW"/>
</dbReference>
<keyword evidence="4" id="KW-0175">Coiled coil</keyword>
<keyword evidence="2" id="KW-0813">Transport</keyword>
<feature type="domain" description="Vacuolar protein sorting-associated protein 13 VPS13 adaptor binding" evidence="8">
    <location>
        <begin position="2084"/>
        <end position="2384"/>
    </location>
</feature>
<comment type="similarity">
    <text evidence="1">Belongs to the VPS13 family.</text>
</comment>
<dbReference type="InterPro" id="IPR056747">
    <property type="entry name" value="VPS13-like_M"/>
</dbReference>
<evidence type="ECO:0000256" key="2">
    <source>
        <dbReference type="ARBA" id="ARBA00022448"/>
    </source>
</evidence>
<dbReference type="VEuPathDB" id="VectorBase:ACON2_032142"/>
<evidence type="ECO:0000256" key="3">
    <source>
        <dbReference type="ARBA" id="ARBA00023055"/>
    </source>
</evidence>
<dbReference type="Proteomes" id="UP000075882">
    <property type="component" value="Unassembled WGS sequence"/>
</dbReference>
<evidence type="ECO:0000256" key="5">
    <source>
        <dbReference type="SAM" id="MobiDB-lite"/>
    </source>
</evidence>
<sequence>MVFESIVADVLNRFVGEYVENLDKKQLKIGIWGGDVVLNNLILKQSALKELDLPVTTLYGHLGKLVLKIPWKNLYSAPVEAIVDKLYVLAVPNTDVRYNDEKEQRVAFEAKKAELARIEQAKKNEEEKEKIVNNVQIKISDIHIRYEDTTTTGHPFAFGVTLSNLSVHTTDENWVQTLVSESVTKIYKMAQLEMLSVYMNCNTQLFQYSDPSEYRALFEASIASKTRQPVDYHYIFGPISSGACLEMTPNPELGDAPFSAPKIKLKLCMETLAIGITRVQFQNTMQLVEAFGRMMRAMPYRRYRPYGFGYKGNYKEWWHFAYTCILETEVRRRRRNWSWENMMRHRQNLRRYEEAYRQQLTAKKLTPEIVSRSEEYEKMLDLHNIVVIRQKVALEVEKEGKRQAEEQKAAGWFSSWWGGGAKKEEDTAGGDIKKQFEAAMTPAEKAKLFQAIGYQENDAPTELPEHYVAQILEFELNSLEVSIKSELSDKETVLNRVMLLELKNVICGVQQRPSAGAMKASLGMQELTISGLRQGEILPIMVKSQLEGSKTLLDVSFETNPEDKLCDQRVVVTSRPLQIVYDAETIIQLAKVFQTPRTATISQLTDAAAEKLVNIKERSATGLQYAIAKHPRLELNIEIMPSYIIVPHGGIFSSRESVLVLSLGKLLVQTEPRPINQRDVHTMHGEGIGQEEILSEIIRQSYDKFVLEVRDVQAIVATFDEDWQGTLRVNAVTELHLLEPTSFRISAHLCVIDDDPRLPKCKIFGVLPSVNVCVTEQRVLEVLSIVSSIPLPESDEQLQPAPIAKDSNVFSSSLSLLKYLDEKQVKLPKIHRPPEALNPADAVDGDVVQFTDMEIKFELHECSLTIFKMNGGGTGSSSSDVFATPTEEFSQSPVEQDYHPHKSVAFNVPYGGSVGSNQRKIIAFKVKQLEMTMVQRTYDLKVALKLGAVTLDQFRWRNEQERVLNVIQTPKYDNNDDYLFTVNYSNCKKNSPEFTTKYESVEQEVAIDFSTLLLLLHEDALNELIQLGNDFQMRMEAVAKKKESEANGLQPKDHFATIHEEESTATALLNAARERLPTILEDDGIVTSSTSKDSIKVRVMAKLEDVTVELQNDKRSLAVLEVKNLTSSVIMKTSYTEIKLRLEDIVLTDTNPATIHSKILSIIGDDALHVQVILFDLDATSDYNSDNMRIEVVMGCARIVFLNWFVTSVLAFLDNFQAAQQRIKDASAAAAEAAKNNVVEAYTQATRMKLNIKVKAPIIIIPVDSKSLKAVAMDFGHLSITNNFKDIPTDHQHGPAVIDEMKIELKDMKLAKVEVSQTESSGESFSRYGSEDVSYGVVPDQGAVLSPTSFTLIMKRNLSSGWYRDHPDMDISGRLKAVELNFIATDYSVIMQILSKNMTEGQEEFKKPVKIEKSPTSPQAKSNWTAVAKKAAAKPFGVDMAQLKASENKPSDKPLEPAKVDTFLKFSFQVDSINIKLFTAPGEGLAGFEVFYLSLQGRKLTDGSLNTAIVLCDIRLDDIRPNRENMLTRLMERRSQESSMDLSSVKDCDEEPPESSMAFPLRSMINITFNMKESDMFADVKVSSFNLILSVDFLLKLQQFLQPEELVEQKAIQAAEVEQTERLRRASTSAGPVSQQQEAGQITVILKIEQPDIILVEKMDDINCYALILNNEISLNVRLIGERQIIKGELKDLCLYYAEFNPERRNSTKHYVVRPCSISLNGSTPEGLGLHLSINCTEIELSVSPAVIELMNNALQTLTAKEQSRLDESATANDCVDLWHVKEFDPDQYWFIQPELAEDALSLESMRTIEIKEEKCMIDIPCISLIVETGLGTNTIPMLYIKTSLEGSVANWSSDMKISSSLRLSMSYYNQALALWEYVIEPNVSEQPNGQITNIPWELTFDLEVDHHEDRSREPTTRMHIASRDSLEMTVTKTCLDVVQNLGKAFSEAIKRDGIIKSEIQAPYVVRNDTGQDVKVNLAASDFNIHRSHLTSTHLDELVAFEQSADEEQSIGSCIIMPNGRLQLQPKQHSFERSTILTVLDDKDTSKRMFVKVIVGDTDKELTLPVYKSDKRYFPLFRSTGQEAWGIISEVKIEHGCTVLVLRSIVQVYNHFTVPIDVFQFIDHEKYHIGEVRAGGYLNVPLYYLYNDSKELHFSMKGYHSSAQGISWKESPNSFELMKALQCDPIKTFEPFYINAVRQRQDVFYMISSNHTMLSACYEIHLRPPFMLRNALPIGLTISVAGCSVRRELDTGLVTSNESLSTASTVAGEDYLDYGEKLLRPGELLHLPTVKTSARSTTETSYIVARLVGYLDKDWSCTTDIPAQPPEFGVWTFNAYDSVEVMSLQLGVKYENRSDGLTLIVYCPFWMLNKTGLMLSYREKGDVNGKILMPSQMVLHTWIDPAGERKIVWESGPKAQPIENDLRRDGISEFKSPTDGVIYWVSFLNGTQRVLLITDNCNIAYGVHSASRLDQVTQEVKLEIHGIGLSLVNNAKPTDLMYIGIASSGVIWEECKRSGRFRQMKIQETINMENQYQQYLRDQEVGTVVSKSYQLDAESRIGIDFQNMILHKSTDRAIKRTFYPGLWVEMKSSSHQLQFHAKVNRIQIDNQLVDCIFPVVLAPVPPPKSVAATTEFKPFVEMSMVQRIIPHSNIKQFKYLRVLIQEFHVKVDLLFINEICEMISSEITETEAKRLFAEDLKLQTQPLHAHVAIQSQQEVKNFYDNLHLGPLKIHVSFSMAGSESKALPGILSTILQGVGVTLTDINDVVFRLAFFEREYQFLTQRQLVSECVTHYSGQAVKQLYVLVLGLDVIGNPYGLVVGFTKGVEDLFYEPFQGAIQGPGEFAEGLVLGVKSLFGHTVGGAAGAVSKITGAMGKGLAALTFDDDFQKKRRDAMNKKPASLQEGIARSGKGLVMGVFDGVTGVFTKPISGAKEEGVEGFFKGLGKGAVGLVARPIAGVTDFASGSFDAVKRATELSDEAIRLRPPRYLHKDGIVRPYNRKEAEGCKLLREIDKGKFAATDAYAYYEVIIDNKDVVVLTDSRIIYATKSEMFGGWQSEWTHKWTEILSISTLNDGVELLLHNRDGKKTLKKMFGSSGPTKKILLISVAARRARLAEEMQQLLAKVQQQHA</sequence>
<evidence type="ECO:0000256" key="4">
    <source>
        <dbReference type="SAM" id="Coils"/>
    </source>
</evidence>
<evidence type="ECO:0000259" key="9">
    <source>
        <dbReference type="Pfam" id="PF25037"/>
    </source>
</evidence>
<dbReference type="InterPro" id="IPR009543">
    <property type="entry name" value="VPS13_VAB"/>
</dbReference>
<dbReference type="InterPro" id="IPR056748">
    <property type="entry name" value="VPS13-like_C"/>
</dbReference>
<evidence type="ECO:0008006" key="11">
    <source>
        <dbReference type="Google" id="ProtNLM"/>
    </source>
</evidence>
<feature type="region of interest" description="Disordered" evidence="5">
    <location>
        <begin position="1535"/>
        <end position="1555"/>
    </location>
</feature>
<dbReference type="InterPro" id="IPR026847">
    <property type="entry name" value="VPS13"/>
</dbReference>
<feature type="domain" description="VPS13-like middle region" evidence="7">
    <location>
        <begin position="1110"/>
        <end position="1947"/>
    </location>
</feature>
<evidence type="ECO:0000256" key="1">
    <source>
        <dbReference type="ARBA" id="ARBA00006545"/>
    </source>
</evidence>
<dbReference type="Pfam" id="PF25033">
    <property type="entry name" value="VPS13_M"/>
    <property type="match status" value="1"/>
</dbReference>
<dbReference type="PANTHER" id="PTHR16166:SF93">
    <property type="entry name" value="INTERMEMBRANE LIPID TRANSFER PROTEIN VPS13"/>
    <property type="match status" value="1"/>
</dbReference>
<evidence type="ECO:0000259" key="8">
    <source>
        <dbReference type="Pfam" id="PF25036"/>
    </source>
</evidence>
<evidence type="ECO:0000313" key="10">
    <source>
        <dbReference type="EnsemblMetazoa" id="ACOM035091-PA.1"/>
    </source>
</evidence>
<evidence type="ECO:0000259" key="6">
    <source>
        <dbReference type="Pfam" id="PF12624"/>
    </source>
</evidence>
<evidence type="ECO:0000259" key="7">
    <source>
        <dbReference type="Pfam" id="PF25033"/>
    </source>
</evidence>